<comment type="caution">
    <text evidence="1">The sequence shown here is derived from an EMBL/GenBank/DDBJ whole genome shotgun (WGS) entry which is preliminary data.</text>
</comment>
<organism evidence="1 2">
    <name type="scientific">Halogranum salarium B-1</name>
    <dbReference type="NCBI Taxonomy" id="1210908"/>
    <lineage>
        <taxon>Archaea</taxon>
        <taxon>Methanobacteriati</taxon>
        <taxon>Methanobacteriota</taxon>
        <taxon>Stenosarchaea group</taxon>
        <taxon>Halobacteria</taxon>
        <taxon>Halobacteriales</taxon>
        <taxon>Haloferacaceae</taxon>
    </lineage>
</organism>
<protein>
    <recommendedName>
        <fullName evidence="3">Small CPxCG-related zinc finger protein</fullName>
    </recommendedName>
</protein>
<dbReference type="SUPFAM" id="SSF144206">
    <property type="entry name" value="NOB1 zinc finger-like"/>
    <property type="match status" value="1"/>
</dbReference>
<dbReference type="EMBL" id="ALJD01000003">
    <property type="protein sequence ID" value="EJN60466.1"/>
    <property type="molecule type" value="Genomic_DNA"/>
</dbReference>
<evidence type="ECO:0000313" key="2">
    <source>
        <dbReference type="Proteomes" id="UP000007813"/>
    </source>
</evidence>
<dbReference type="AlphaFoldDB" id="J3JGW9"/>
<name>J3JGW9_9EURY</name>
<evidence type="ECO:0008006" key="3">
    <source>
        <dbReference type="Google" id="ProtNLM"/>
    </source>
</evidence>
<reference evidence="1 2" key="1">
    <citation type="journal article" date="2012" name="J. Bacteriol.">
        <title>Draft Genome Sequence of the Extremely Halophilic Archaeon Halogranum salarium B-1T.</title>
        <authorList>
            <person name="Kim K.K."/>
            <person name="Lee K.C."/>
            <person name="Lee J.S."/>
        </authorList>
    </citation>
    <scope>NUCLEOTIDE SEQUENCE [LARGE SCALE GENOMIC DNA]</scope>
    <source>
        <strain evidence="1 2">B-1</strain>
    </source>
</reference>
<gene>
    <name evidence="1" type="ORF">HSB1_10690</name>
</gene>
<accession>J3JGW9</accession>
<dbReference type="InterPro" id="IPR036283">
    <property type="entry name" value="NOB1_Zf-like_sf"/>
</dbReference>
<proteinExistence type="predicted"/>
<dbReference type="Proteomes" id="UP000007813">
    <property type="component" value="Unassembled WGS sequence"/>
</dbReference>
<sequence length="40" mass="4452">MGFAHEPVPAYRCHGCHTGFDVQYHVCPDCGGYSVEPVRE</sequence>
<evidence type="ECO:0000313" key="1">
    <source>
        <dbReference type="EMBL" id="EJN60466.1"/>
    </source>
</evidence>